<dbReference type="Proteomes" id="UP000053961">
    <property type="component" value="Unassembled WGS sequence"/>
</dbReference>
<dbReference type="AlphaFoldDB" id="A0A101IKR7"/>
<evidence type="ECO:0000313" key="3">
    <source>
        <dbReference type="Proteomes" id="UP000053961"/>
    </source>
</evidence>
<keyword evidence="2" id="KW-0449">Lipoprotein</keyword>
<proteinExistence type="predicted"/>
<reference evidence="3 4" key="2">
    <citation type="journal article" date="2015" name="MBio">
        <title>Genome-Resolved Metagenomic Analysis Reveals Roles for Candidate Phyla and Other Microbial Community Members in Biogeochemical Transformations in Oil Reservoirs.</title>
        <authorList>
            <person name="Hu P."/>
            <person name="Tom L."/>
            <person name="Singh A."/>
            <person name="Thomas B.C."/>
            <person name="Baker B.J."/>
            <person name="Piceno Y.M."/>
            <person name="Andersen G.L."/>
            <person name="Banfield J.F."/>
        </authorList>
    </citation>
    <scope>NUCLEOTIDE SEQUENCE [LARGE SCALE GENOMIC DNA]</scope>
    <source>
        <strain evidence="1">57_489</strain>
    </source>
</reference>
<evidence type="ECO:0000313" key="4">
    <source>
        <dbReference type="Proteomes" id="UP000057043"/>
    </source>
</evidence>
<comment type="caution">
    <text evidence="2">The sequence shown here is derived from an EMBL/GenBank/DDBJ whole genome shotgun (WGS) entry which is preliminary data.</text>
</comment>
<gene>
    <name evidence="1" type="ORF">XD72_0601</name>
    <name evidence="2" type="ORF">XE07_0899</name>
</gene>
<dbReference type="Proteomes" id="UP000057043">
    <property type="component" value="Unassembled WGS sequence"/>
</dbReference>
<dbReference type="EMBL" id="LGHB01000009">
    <property type="protein sequence ID" value="KUK96690.1"/>
    <property type="molecule type" value="Genomic_DNA"/>
</dbReference>
<evidence type="ECO:0000313" key="2">
    <source>
        <dbReference type="EMBL" id="KUK96690.1"/>
    </source>
</evidence>
<protein>
    <submittedName>
        <fullName evidence="2">Lipoprotein, putative</fullName>
    </submittedName>
</protein>
<sequence>MKSRVLLLLSVLLVIISSSPSLADWDIAKNVNQRSAISLRGYMDEIFIYQTEKDFAGSKLVYGTQGSGTATRTMTTHVDEGEMHINVQGEFYYHPYRPITSENDLRGALRAKNLELGKIISESYSGMEYQIEETSSSNDGVPVYEISSQGRGTARLGAW</sequence>
<reference evidence="2" key="1">
    <citation type="journal article" date="2015" name="MBio">
        <title>Genome-resolved metagenomic analysis reveals roles for candidate phyla and other microbial community members in biogeochemical transformations in oil reservoirs.</title>
        <authorList>
            <person name="Hu P."/>
            <person name="Tom L."/>
            <person name="Singh A."/>
            <person name="Thomas B.C."/>
            <person name="Baker B.J."/>
            <person name="Piceno Y.M."/>
            <person name="Andersen G.L."/>
            <person name="Banfield J.F."/>
        </authorList>
    </citation>
    <scope>NUCLEOTIDE SEQUENCE [LARGE SCALE GENOMIC DNA]</scope>
    <source>
        <strain evidence="2">56_747</strain>
    </source>
</reference>
<name>A0A101IKR7_9EURY</name>
<organism evidence="2 3">
    <name type="scientific">Methanothrix harundinacea</name>
    <dbReference type="NCBI Taxonomy" id="301375"/>
    <lineage>
        <taxon>Archaea</taxon>
        <taxon>Methanobacteriati</taxon>
        <taxon>Methanobacteriota</taxon>
        <taxon>Stenosarchaea group</taxon>
        <taxon>Methanomicrobia</taxon>
        <taxon>Methanotrichales</taxon>
        <taxon>Methanotrichaceae</taxon>
        <taxon>Methanothrix</taxon>
    </lineage>
</organism>
<evidence type="ECO:0000313" key="1">
    <source>
        <dbReference type="EMBL" id="KUK45002.1"/>
    </source>
</evidence>
<dbReference type="EMBL" id="LGFT01000010">
    <property type="protein sequence ID" value="KUK45002.1"/>
    <property type="molecule type" value="Genomic_DNA"/>
</dbReference>
<accession>A0A101IKR7</accession>
<dbReference type="PATRIC" id="fig|301375.6.peg.2262"/>